<gene>
    <name evidence="2" type="ORF">BXZ70DRAFT_1010182</name>
</gene>
<keyword evidence="3" id="KW-1185">Reference proteome</keyword>
<dbReference type="Proteomes" id="UP000813824">
    <property type="component" value="Unassembled WGS sequence"/>
</dbReference>
<evidence type="ECO:0000256" key="1">
    <source>
        <dbReference type="SAM" id="MobiDB-lite"/>
    </source>
</evidence>
<evidence type="ECO:0000313" key="3">
    <source>
        <dbReference type="Proteomes" id="UP000813824"/>
    </source>
</evidence>
<comment type="caution">
    <text evidence="2">The sequence shown here is derived from an EMBL/GenBank/DDBJ whole genome shotgun (WGS) entry which is preliminary data.</text>
</comment>
<accession>A0A8K0UK27</accession>
<name>A0A8K0UK27_9AGAR</name>
<evidence type="ECO:0000313" key="2">
    <source>
        <dbReference type="EMBL" id="KAH8093854.1"/>
    </source>
</evidence>
<reference evidence="2" key="1">
    <citation type="journal article" date="2021" name="New Phytol.">
        <title>Evolutionary innovations through gain and loss of genes in the ectomycorrhizal Boletales.</title>
        <authorList>
            <person name="Wu G."/>
            <person name="Miyauchi S."/>
            <person name="Morin E."/>
            <person name="Kuo A."/>
            <person name="Drula E."/>
            <person name="Varga T."/>
            <person name="Kohler A."/>
            <person name="Feng B."/>
            <person name="Cao Y."/>
            <person name="Lipzen A."/>
            <person name="Daum C."/>
            <person name="Hundley H."/>
            <person name="Pangilinan J."/>
            <person name="Johnson J."/>
            <person name="Barry K."/>
            <person name="LaButti K."/>
            <person name="Ng V."/>
            <person name="Ahrendt S."/>
            <person name="Min B."/>
            <person name="Choi I.G."/>
            <person name="Park H."/>
            <person name="Plett J.M."/>
            <person name="Magnuson J."/>
            <person name="Spatafora J.W."/>
            <person name="Nagy L.G."/>
            <person name="Henrissat B."/>
            <person name="Grigoriev I.V."/>
            <person name="Yang Z.L."/>
            <person name="Xu J."/>
            <person name="Martin F.M."/>
        </authorList>
    </citation>
    <scope>NUCLEOTIDE SEQUENCE</scope>
    <source>
        <strain evidence="2">KKN 215</strain>
    </source>
</reference>
<dbReference type="EMBL" id="JAEVFJ010000027">
    <property type="protein sequence ID" value="KAH8093854.1"/>
    <property type="molecule type" value="Genomic_DNA"/>
</dbReference>
<protein>
    <submittedName>
        <fullName evidence="2">Uncharacterized protein</fullName>
    </submittedName>
</protein>
<proteinExistence type="predicted"/>
<organism evidence="2 3">
    <name type="scientific">Cristinia sonorae</name>
    <dbReference type="NCBI Taxonomy" id="1940300"/>
    <lineage>
        <taxon>Eukaryota</taxon>
        <taxon>Fungi</taxon>
        <taxon>Dikarya</taxon>
        <taxon>Basidiomycota</taxon>
        <taxon>Agaricomycotina</taxon>
        <taxon>Agaricomycetes</taxon>
        <taxon>Agaricomycetidae</taxon>
        <taxon>Agaricales</taxon>
        <taxon>Pleurotineae</taxon>
        <taxon>Stephanosporaceae</taxon>
        <taxon>Cristinia</taxon>
    </lineage>
</organism>
<dbReference type="AlphaFoldDB" id="A0A8K0UK27"/>
<feature type="region of interest" description="Disordered" evidence="1">
    <location>
        <begin position="45"/>
        <end position="76"/>
    </location>
</feature>
<sequence>MATLRWWLTPRPKLTEDHPFSNSYSNAYKSPPSCLHPFLSPPHPLIAGGAEVSSRRRSNTLANMQGGTGSHPSWRHSTTNLVFGLGPGKGRAGFNRVVFVLAQTRRGPRNQ</sequence>